<proteinExistence type="predicted"/>
<comment type="caution">
    <text evidence="4">The sequence shown here is derived from an EMBL/GenBank/DDBJ whole genome shotgun (WGS) entry which is preliminary data.</text>
</comment>
<feature type="domain" description="Protein kinase" evidence="3">
    <location>
        <begin position="21"/>
        <end position="277"/>
    </location>
</feature>
<evidence type="ECO:0000259" key="3">
    <source>
        <dbReference type="PROSITE" id="PS50011"/>
    </source>
</evidence>
<dbReference type="Proteomes" id="UP001281761">
    <property type="component" value="Unassembled WGS sequence"/>
</dbReference>
<name>A0ABQ9XTH1_9EUKA</name>
<sequence length="591" mass="67190">MPPKPKPKQQSGFPITLPAPYVIVRSIGEGSFGSVYAVENTETKKHFAVKALPCLSADQMSKNESEISKLQKNQHKNVVGFVEVVPGNGITFVVMELCECSLSDRMKIAKDTQTKMDPVDVYRVINGVLEGLSFLHSRNLAFGDLKPSNILIGKDGTTKLGDFGGVTQTDVQRTSDPKELGSMKFWPPEFFALNKSEPSIASDMWGFGMILLELMTGREWIGGEQSVLLSQQIVSFDLQNAIVGFTENQQFLFRSLLAPNPRNRMTSSELLRSDRLFHILGDETPLSRYKQIQIGHLTRTENALRRTNHTLNAQITDLTARLTHLQRKSSTNVTPLDPVKKEDIIGRLKQAFPNIYYPKLYLRRLVEKYDELGIPEIFEVSSSFLKREASEYKPAPDWSVPDSIFSQYHASHPANSKYIQLAMKQLANDFHQVPIPIITKTFVQHCRLYIPTGLYLNDYINLDTNPPTFEGQPFNPSDRKDGNDDFSGQDPHFDADNSILDGEDDQFDDYRDKFTELHHPSSRLPPFTRSLLLNYDSEAQTEKEHYLRPHNFPTDTVQSGICPQCFFPLSAVWKEPHHFECRICKLDFHVE</sequence>
<reference evidence="4 5" key="1">
    <citation type="journal article" date="2022" name="bioRxiv">
        <title>Genomics of Preaxostyla Flagellates Illuminates Evolutionary Transitions and the Path Towards Mitochondrial Loss.</title>
        <authorList>
            <person name="Novak L.V.F."/>
            <person name="Treitli S.C."/>
            <person name="Pyrih J."/>
            <person name="Halakuc P."/>
            <person name="Pipaliya S.V."/>
            <person name="Vacek V."/>
            <person name="Brzon O."/>
            <person name="Soukal P."/>
            <person name="Eme L."/>
            <person name="Dacks J.B."/>
            <person name="Karnkowska A."/>
            <person name="Elias M."/>
            <person name="Hampl V."/>
        </authorList>
    </citation>
    <scope>NUCLEOTIDE SEQUENCE [LARGE SCALE GENOMIC DNA]</scope>
    <source>
        <strain evidence="4">NAU3</strain>
        <tissue evidence="4">Gut</tissue>
    </source>
</reference>
<dbReference type="EC" id="2.7.11.1" evidence="4"/>
<evidence type="ECO:0000313" key="4">
    <source>
        <dbReference type="EMBL" id="KAK2954776.1"/>
    </source>
</evidence>
<dbReference type="Gene3D" id="1.10.510.10">
    <property type="entry name" value="Transferase(Phosphotransferase) domain 1"/>
    <property type="match status" value="1"/>
</dbReference>
<dbReference type="InterPro" id="IPR017441">
    <property type="entry name" value="Protein_kinase_ATP_BS"/>
</dbReference>
<keyword evidence="1" id="KW-0547">Nucleotide-binding</keyword>
<keyword evidence="1" id="KW-0067">ATP-binding</keyword>
<dbReference type="PROSITE" id="PS50011">
    <property type="entry name" value="PROTEIN_KINASE_DOM"/>
    <property type="match status" value="1"/>
</dbReference>
<keyword evidence="5" id="KW-1185">Reference proteome</keyword>
<dbReference type="GO" id="GO:0004674">
    <property type="term" value="F:protein serine/threonine kinase activity"/>
    <property type="evidence" value="ECO:0007669"/>
    <property type="project" value="UniProtKB-KW"/>
</dbReference>
<dbReference type="InterPro" id="IPR000719">
    <property type="entry name" value="Prot_kinase_dom"/>
</dbReference>
<keyword evidence="4" id="KW-0418">Kinase</keyword>
<accession>A0ABQ9XTH1</accession>
<dbReference type="SMART" id="SM00220">
    <property type="entry name" value="S_TKc"/>
    <property type="match status" value="1"/>
</dbReference>
<dbReference type="EMBL" id="JARBJD010000074">
    <property type="protein sequence ID" value="KAK2954776.1"/>
    <property type="molecule type" value="Genomic_DNA"/>
</dbReference>
<feature type="region of interest" description="Disordered" evidence="2">
    <location>
        <begin position="467"/>
        <end position="499"/>
    </location>
</feature>
<dbReference type="PANTHER" id="PTHR24362:SF309">
    <property type="entry name" value="PROTEIN KINASE DOMAIN-CONTAINING PROTEIN"/>
    <property type="match status" value="1"/>
</dbReference>
<keyword evidence="4" id="KW-0723">Serine/threonine-protein kinase</keyword>
<evidence type="ECO:0000256" key="1">
    <source>
        <dbReference type="PROSITE-ProRule" id="PRU10141"/>
    </source>
</evidence>
<gene>
    <name evidence="4" type="ORF">BLNAU_10261</name>
</gene>
<evidence type="ECO:0000313" key="5">
    <source>
        <dbReference type="Proteomes" id="UP001281761"/>
    </source>
</evidence>
<evidence type="ECO:0000256" key="2">
    <source>
        <dbReference type="SAM" id="MobiDB-lite"/>
    </source>
</evidence>
<dbReference type="PANTHER" id="PTHR24362">
    <property type="entry name" value="SERINE/THREONINE-PROTEIN KINASE NEK"/>
    <property type="match status" value="1"/>
</dbReference>
<feature type="binding site" evidence="1">
    <location>
        <position position="50"/>
    </location>
    <ligand>
        <name>ATP</name>
        <dbReference type="ChEBI" id="CHEBI:30616"/>
    </ligand>
</feature>
<protein>
    <submittedName>
        <fullName evidence="4">Serine/threonine protein kinase</fullName>
        <ecNumber evidence="4">2.7.11.1</ecNumber>
    </submittedName>
</protein>
<organism evidence="4 5">
    <name type="scientific">Blattamonas nauphoetae</name>
    <dbReference type="NCBI Taxonomy" id="2049346"/>
    <lineage>
        <taxon>Eukaryota</taxon>
        <taxon>Metamonada</taxon>
        <taxon>Preaxostyla</taxon>
        <taxon>Oxymonadida</taxon>
        <taxon>Blattamonas</taxon>
    </lineage>
</organism>
<dbReference type="Pfam" id="PF00069">
    <property type="entry name" value="Pkinase"/>
    <property type="match status" value="1"/>
</dbReference>
<dbReference type="SUPFAM" id="SSF56112">
    <property type="entry name" value="Protein kinase-like (PK-like)"/>
    <property type="match status" value="1"/>
</dbReference>
<dbReference type="CDD" id="cd00180">
    <property type="entry name" value="PKc"/>
    <property type="match status" value="1"/>
</dbReference>
<dbReference type="PROSITE" id="PS00107">
    <property type="entry name" value="PROTEIN_KINASE_ATP"/>
    <property type="match status" value="1"/>
</dbReference>
<keyword evidence="4" id="KW-0808">Transferase</keyword>
<dbReference type="InterPro" id="IPR011009">
    <property type="entry name" value="Kinase-like_dom_sf"/>
</dbReference>